<dbReference type="InterPro" id="IPR008266">
    <property type="entry name" value="Tyr_kinase_AS"/>
</dbReference>
<gene>
    <name evidence="7" type="ORF">QVD17_35551</name>
</gene>
<dbReference type="InterPro" id="IPR000719">
    <property type="entry name" value="Prot_kinase_dom"/>
</dbReference>
<dbReference type="GO" id="GO:0004672">
    <property type="term" value="F:protein kinase activity"/>
    <property type="evidence" value="ECO:0007669"/>
    <property type="project" value="InterPro"/>
</dbReference>
<feature type="signal peptide" evidence="5">
    <location>
        <begin position="1"/>
        <end position="23"/>
    </location>
</feature>
<dbReference type="SUPFAM" id="SSF56112">
    <property type="entry name" value="Protein kinase-like (PK-like)"/>
    <property type="match status" value="1"/>
</dbReference>
<dbReference type="GO" id="GO:0005524">
    <property type="term" value="F:ATP binding"/>
    <property type="evidence" value="ECO:0007669"/>
    <property type="project" value="UniProtKB-UniRule"/>
</dbReference>
<dbReference type="Gene3D" id="1.10.510.10">
    <property type="entry name" value="Transferase(Phosphotransferase) domain 1"/>
    <property type="match status" value="1"/>
</dbReference>
<keyword evidence="4" id="KW-0472">Membrane</keyword>
<keyword evidence="8" id="KW-1185">Reference proteome</keyword>
<evidence type="ECO:0000313" key="8">
    <source>
        <dbReference type="Proteomes" id="UP001229421"/>
    </source>
</evidence>
<sequence length="599" mass="66775">MPPLHHRPPPFLHLLFFLTTVTSHSCPPFTTTPPPFPFSTTPNSGHPSFQIKCLPPPLSATISINNHTFTILNYNPTTTTTTITTTTTTTIPPHPINFSNSPFKPTDSFCSRLSYIQPCHPPTTTTCHHDPFLCEITKKPLTIIHTCKSNHLPPLTTDRCETDVLGYLQTFLQFGIELEFEQQDTYFTRCKSCKSNNGVCGFNSSVLSKPFLCFQPTNPTKQSNKNNHLHILHAVIMSLTLLFLCFLLLVLVTTYISKKRKMFKIKNINSSQDPAVVYLHRHRSATLLPPVFTFDELQSSTNNFDPNLKIGDGGFGSVYIGHLHDNKVYAIKYLHKQQQASNSLSTKSFCNEILILSSLSHPNLVKLHGYCSDPRGLLLVYEYISNGTLSDHLHLQGRPCLPWRLRLDIALQIATAIEYLHFSVIPSIVHRDITSNNIFVDKDMRVRIGDFGLSRLMDPDCVCTGPQGTPGYLDPDYYRSFQLTEKSDVYSFGVVLLELVTGMKAVDVRRDKREMALADMAVAKIQMGLLSEVIDPRLATVDGGAVAAVAELSFRCVAADRDDRPDAREVVAELRRIKGRSRGGGAAVVVPDGGVVMMD</sequence>
<comment type="caution">
    <text evidence="7">The sequence shown here is derived from an EMBL/GenBank/DDBJ whole genome shotgun (WGS) entry which is preliminary data.</text>
</comment>
<dbReference type="CDD" id="cd14066">
    <property type="entry name" value="STKc_IRAK"/>
    <property type="match status" value="1"/>
</dbReference>
<dbReference type="InterPro" id="IPR011009">
    <property type="entry name" value="Kinase-like_dom_sf"/>
</dbReference>
<feature type="binding site" evidence="3">
    <location>
        <position position="332"/>
    </location>
    <ligand>
        <name>ATP</name>
        <dbReference type="ChEBI" id="CHEBI:30616"/>
    </ligand>
</feature>
<evidence type="ECO:0000256" key="3">
    <source>
        <dbReference type="PROSITE-ProRule" id="PRU10141"/>
    </source>
</evidence>
<dbReference type="EMBL" id="JAUHHV010000009">
    <property type="protein sequence ID" value="KAK1413770.1"/>
    <property type="molecule type" value="Genomic_DNA"/>
</dbReference>
<feature type="transmembrane region" description="Helical" evidence="4">
    <location>
        <begin position="231"/>
        <end position="256"/>
    </location>
</feature>
<evidence type="ECO:0000256" key="5">
    <source>
        <dbReference type="SAM" id="SignalP"/>
    </source>
</evidence>
<accession>A0AAD8K637</accession>
<evidence type="ECO:0000256" key="4">
    <source>
        <dbReference type="SAM" id="Phobius"/>
    </source>
</evidence>
<dbReference type="PROSITE" id="PS00107">
    <property type="entry name" value="PROTEIN_KINASE_ATP"/>
    <property type="match status" value="1"/>
</dbReference>
<keyword evidence="4" id="KW-0812">Transmembrane</keyword>
<dbReference type="PROSITE" id="PS00109">
    <property type="entry name" value="PROTEIN_KINASE_TYR"/>
    <property type="match status" value="1"/>
</dbReference>
<protein>
    <recommendedName>
        <fullName evidence="6">Protein kinase domain-containing protein</fullName>
    </recommendedName>
</protein>
<dbReference type="PROSITE" id="PS50011">
    <property type="entry name" value="PROTEIN_KINASE_DOM"/>
    <property type="match status" value="1"/>
</dbReference>
<dbReference type="PANTHER" id="PTHR46008">
    <property type="entry name" value="LEAF RUST 10 DISEASE-RESISTANCE LOCUS RECEPTOR-LIKE PROTEIN KINASE-LIKE 1.4"/>
    <property type="match status" value="1"/>
</dbReference>
<feature type="domain" description="Protein kinase" evidence="6">
    <location>
        <begin position="304"/>
        <end position="577"/>
    </location>
</feature>
<dbReference type="Proteomes" id="UP001229421">
    <property type="component" value="Unassembled WGS sequence"/>
</dbReference>
<organism evidence="7 8">
    <name type="scientific">Tagetes erecta</name>
    <name type="common">African marigold</name>
    <dbReference type="NCBI Taxonomy" id="13708"/>
    <lineage>
        <taxon>Eukaryota</taxon>
        <taxon>Viridiplantae</taxon>
        <taxon>Streptophyta</taxon>
        <taxon>Embryophyta</taxon>
        <taxon>Tracheophyta</taxon>
        <taxon>Spermatophyta</taxon>
        <taxon>Magnoliopsida</taxon>
        <taxon>eudicotyledons</taxon>
        <taxon>Gunneridae</taxon>
        <taxon>Pentapetalae</taxon>
        <taxon>asterids</taxon>
        <taxon>campanulids</taxon>
        <taxon>Asterales</taxon>
        <taxon>Asteraceae</taxon>
        <taxon>Asteroideae</taxon>
        <taxon>Heliantheae alliance</taxon>
        <taxon>Tageteae</taxon>
        <taxon>Tagetes</taxon>
    </lineage>
</organism>
<dbReference type="Gene3D" id="3.30.200.20">
    <property type="entry name" value="Phosphorylase Kinase, domain 1"/>
    <property type="match status" value="1"/>
</dbReference>
<evidence type="ECO:0000313" key="7">
    <source>
        <dbReference type="EMBL" id="KAK1413770.1"/>
    </source>
</evidence>
<evidence type="ECO:0000256" key="1">
    <source>
        <dbReference type="ARBA" id="ARBA00022741"/>
    </source>
</evidence>
<proteinExistence type="predicted"/>
<dbReference type="Pfam" id="PF00069">
    <property type="entry name" value="Pkinase"/>
    <property type="match status" value="1"/>
</dbReference>
<keyword evidence="2 3" id="KW-0067">ATP-binding</keyword>
<name>A0AAD8K637_TARER</name>
<reference evidence="7" key="1">
    <citation type="journal article" date="2023" name="bioRxiv">
        <title>Improved chromosome-level genome assembly for marigold (Tagetes erecta).</title>
        <authorList>
            <person name="Jiang F."/>
            <person name="Yuan L."/>
            <person name="Wang S."/>
            <person name="Wang H."/>
            <person name="Xu D."/>
            <person name="Wang A."/>
            <person name="Fan W."/>
        </authorList>
    </citation>
    <scope>NUCLEOTIDE SEQUENCE</scope>
    <source>
        <strain evidence="7">WSJ</strain>
        <tissue evidence="7">Leaf</tissue>
    </source>
</reference>
<evidence type="ECO:0000256" key="2">
    <source>
        <dbReference type="ARBA" id="ARBA00022840"/>
    </source>
</evidence>
<dbReference type="InterPro" id="IPR017441">
    <property type="entry name" value="Protein_kinase_ATP_BS"/>
</dbReference>
<evidence type="ECO:0000259" key="6">
    <source>
        <dbReference type="PROSITE" id="PS50011"/>
    </source>
</evidence>
<keyword evidence="1 3" id="KW-0547">Nucleotide-binding</keyword>
<dbReference type="PANTHER" id="PTHR46008:SF18">
    <property type="entry name" value="PROTEIN KINASE DOMAIN-CONTAINING PROTEIN"/>
    <property type="match status" value="1"/>
</dbReference>
<keyword evidence="5" id="KW-0732">Signal</keyword>
<feature type="chain" id="PRO_5042295584" description="Protein kinase domain-containing protein" evidence="5">
    <location>
        <begin position="24"/>
        <end position="599"/>
    </location>
</feature>
<keyword evidence="4" id="KW-1133">Transmembrane helix</keyword>
<dbReference type="AlphaFoldDB" id="A0AAD8K637"/>
<dbReference type="FunFam" id="3.30.200.20:FF:000736">
    <property type="entry name" value="Putative serine/threonine-protein kinase At1g18390 family"/>
    <property type="match status" value="1"/>
</dbReference>